<evidence type="ECO:0008006" key="4">
    <source>
        <dbReference type="Google" id="ProtNLM"/>
    </source>
</evidence>
<keyword evidence="1" id="KW-0732">Signal</keyword>
<protein>
    <recommendedName>
        <fullName evidence="4">DUF4377 domain-containing protein</fullName>
    </recommendedName>
</protein>
<comment type="caution">
    <text evidence="2">The sequence shown here is derived from an EMBL/GenBank/DDBJ whole genome shotgun (WGS) entry which is preliminary data.</text>
</comment>
<evidence type="ECO:0000313" key="2">
    <source>
        <dbReference type="EMBL" id="PSK89475.1"/>
    </source>
</evidence>
<evidence type="ECO:0000313" key="3">
    <source>
        <dbReference type="Proteomes" id="UP000240572"/>
    </source>
</evidence>
<dbReference type="PROSITE" id="PS51257">
    <property type="entry name" value="PROKAR_LIPOPROTEIN"/>
    <property type="match status" value="1"/>
</dbReference>
<sequence>MMKKYALLFAGTILLSAFVACNKDKDMVDATIVDTGDITNEGCGYLLQLEDKAVVQPSYLPSAYQHGGLKVRVKYNHTGIKDTCKFGSVIYDLVSIQEIKRNNDN</sequence>
<dbReference type="RefSeq" id="WP_146146827.1">
    <property type="nucleotide sequence ID" value="NZ_PYGD01000011.1"/>
</dbReference>
<keyword evidence="3" id="KW-1185">Reference proteome</keyword>
<feature type="signal peptide" evidence="1">
    <location>
        <begin position="1"/>
        <end position="22"/>
    </location>
</feature>
<gene>
    <name evidence="2" type="ORF">B0I18_11129</name>
</gene>
<accession>A0A2P8CWX6</accession>
<feature type="chain" id="PRO_5015151736" description="DUF4377 domain-containing protein" evidence="1">
    <location>
        <begin position="23"/>
        <end position="105"/>
    </location>
</feature>
<dbReference type="OrthoDB" id="674421at2"/>
<dbReference type="Proteomes" id="UP000240572">
    <property type="component" value="Unassembled WGS sequence"/>
</dbReference>
<proteinExistence type="predicted"/>
<dbReference type="AlphaFoldDB" id="A0A2P8CWX6"/>
<organism evidence="2 3">
    <name type="scientific">Taibaiella chishuiensis</name>
    <dbReference type="NCBI Taxonomy" id="1434707"/>
    <lineage>
        <taxon>Bacteria</taxon>
        <taxon>Pseudomonadati</taxon>
        <taxon>Bacteroidota</taxon>
        <taxon>Chitinophagia</taxon>
        <taxon>Chitinophagales</taxon>
        <taxon>Chitinophagaceae</taxon>
        <taxon>Taibaiella</taxon>
    </lineage>
</organism>
<evidence type="ECO:0000256" key="1">
    <source>
        <dbReference type="SAM" id="SignalP"/>
    </source>
</evidence>
<dbReference type="EMBL" id="PYGD01000011">
    <property type="protein sequence ID" value="PSK89475.1"/>
    <property type="molecule type" value="Genomic_DNA"/>
</dbReference>
<name>A0A2P8CWX6_9BACT</name>
<reference evidence="2 3" key="1">
    <citation type="submission" date="2018-03" db="EMBL/GenBank/DDBJ databases">
        <title>Genomic Encyclopedia of Type Strains, Phase III (KMG-III): the genomes of soil and plant-associated and newly described type strains.</title>
        <authorList>
            <person name="Whitman W."/>
        </authorList>
    </citation>
    <scope>NUCLEOTIDE SEQUENCE [LARGE SCALE GENOMIC DNA]</scope>
    <source>
        <strain evidence="2 3">CGMCC 1.12700</strain>
    </source>
</reference>